<proteinExistence type="predicted"/>
<dbReference type="Proteomes" id="UP001145742">
    <property type="component" value="Unassembled WGS sequence"/>
</dbReference>
<sequence>MVGDGLDEETHLRMELRAKRLNREMTRLLQELEQGPPESSAKAWGALLWAALQHWHFWALVGVLVLLLGPWFIRRRRNHGAGNNGEDEEGQVNDDGNEEEVVNEQGIGHANDAEEDNNVVDDHLRWLLEEHIQWPVQDLKKGCERTTILMDNFILIIRRLLSNTFYPLTQRAIGVGSAFEGWSPREEDIVYRVLVPLIPPQGHTFHLELDTSGHIPGRNFHIRVELVCTCTSEQQNENVQCFIHPSEEQQRGNEEPSFLNTLCTRSYLDAEKTARWFRQLVAASWRALPQSQDWHLMLLPSSRSCKFKLSRCREALTVEVLFGVREGNSDIFVSSQHTETLFTPSTMWPETYAVAEMKFFRHITSQAPEDSWHLKCLQLLARALLGIDFSTYTLKTIVMHLLNTVPVSGWHRRYFLLRLAESIEYLCSSLEEKRLDHFILGNQSVPQVIRLPPDVQYAEPLNLFHHLVQDPAAHSKAMNECHELEERLQRMLQHGR</sequence>
<dbReference type="PANTHER" id="PTHR10656">
    <property type="entry name" value="CELL FATE DETERMINING PROTEIN MAB21-RELATED"/>
    <property type="match status" value="1"/>
</dbReference>
<evidence type="ECO:0000313" key="4">
    <source>
        <dbReference type="Proteomes" id="UP001145742"/>
    </source>
</evidence>
<dbReference type="SMART" id="SM01265">
    <property type="entry name" value="Mab-21"/>
    <property type="match status" value="1"/>
</dbReference>
<dbReference type="Gene3D" id="1.10.1410.40">
    <property type="match status" value="1"/>
</dbReference>
<reference evidence="3" key="1">
    <citation type="submission" date="2019-10" db="EMBL/GenBank/DDBJ databases">
        <authorList>
            <person name="Soares A.E.R."/>
            <person name="Aleixo A."/>
            <person name="Schneider P."/>
            <person name="Miyaki C.Y."/>
            <person name="Schneider M.P."/>
            <person name="Mello C."/>
            <person name="Vasconcelos A.T.R."/>
        </authorList>
    </citation>
    <scope>NUCLEOTIDE SEQUENCE</scope>
    <source>
        <tissue evidence="3">Muscle</tissue>
    </source>
</reference>
<dbReference type="InterPro" id="IPR024810">
    <property type="entry name" value="MAB21L/cGLR"/>
</dbReference>
<evidence type="ECO:0000313" key="3">
    <source>
        <dbReference type="EMBL" id="KAJ7415011.1"/>
    </source>
</evidence>
<accession>A0ABQ9D7N8</accession>
<gene>
    <name evidence="3" type="ORF">WISP_80175</name>
</gene>
<keyword evidence="2" id="KW-1133">Transmembrane helix</keyword>
<keyword evidence="4" id="KW-1185">Reference proteome</keyword>
<comment type="caution">
    <text evidence="3">The sequence shown here is derived from an EMBL/GenBank/DDBJ whole genome shotgun (WGS) entry which is preliminary data.</text>
</comment>
<protein>
    <submittedName>
        <fullName evidence="3">Inositol 1,4,5-trisphosphate receptor-interacting protein-like 1</fullName>
    </submittedName>
</protein>
<keyword evidence="2" id="KW-0472">Membrane</keyword>
<dbReference type="PANTHER" id="PTHR10656:SF40">
    <property type="entry name" value="INOSITOL 1,4,5-TRISPHOSPHATE RECEPTOR-INTERACTING PROTEIN-LIKE 1"/>
    <property type="match status" value="1"/>
</dbReference>
<keyword evidence="2" id="KW-0812">Transmembrane</keyword>
<name>A0ABQ9D7N8_9PASS</name>
<evidence type="ECO:0000256" key="1">
    <source>
        <dbReference type="SAM" id="MobiDB-lite"/>
    </source>
</evidence>
<feature type="transmembrane region" description="Helical" evidence="2">
    <location>
        <begin position="55"/>
        <end position="73"/>
    </location>
</feature>
<feature type="region of interest" description="Disordered" evidence="1">
    <location>
        <begin position="79"/>
        <end position="98"/>
    </location>
</feature>
<dbReference type="PRINTS" id="PR02107">
    <property type="entry name" value="INOS145TPRIP"/>
</dbReference>
<dbReference type="EMBL" id="WHWB01034004">
    <property type="protein sequence ID" value="KAJ7415011.1"/>
    <property type="molecule type" value="Genomic_DNA"/>
</dbReference>
<evidence type="ECO:0000256" key="2">
    <source>
        <dbReference type="SAM" id="Phobius"/>
    </source>
</evidence>
<feature type="compositionally biased region" description="Acidic residues" evidence="1">
    <location>
        <begin position="85"/>
        <end position="98"/>
    </location>
</feature>
<dbReference type="InterPro" id="IPR026250">
    <property type="entry name" value="ITPRIP-like"/>
</dbReference>
<organism evidence="3 4">
    <name type="scientific">Willisornis vidua</name>
    <name type="common">Xingu scale-backed antbird</name>
    <dbReference type="NCBI Taxonomy" id="1566151"/>
    <lineage>
        <taxon>Eukaryota</taxon>
        <taxon>Metazoa</taxon>
        <taxon>Chordata</taxon>
        <taxon>Craniata</taxon>
        <taxon>Vertebrata</taxon>
        <taxon>Euteleostomi</taxon>
        <taxon>Archelosauria</taxon>
        <taxon>Archosauria</taxon>
        <taxon>Dinosauria</taxon>
        <taxon>Saurischia</taxon>
        <taxon>Theropoda</taxon>
        <taxon>Coelurosauria</taxon>
        <taxon>Aves</taxon>
        <taxon>Neognathae</taxon>
        <taxon>Neoaves</taxon>
        <taxon>Telluraves</taxon>
        <taxon>Australaves</taxon>
        <taxon>Passeriformes</taxon>
        <taxon>Thamnophilidae</taxon>
        <taxon>Willisornis</taxon>
    </lineage>
</organism>